<organism evidence="4 5">
    <name type="scientific">Psychrobacillus insolitus</name>
    <dbReference type="NCBI Taxonomy" id="1461"/>
    <lineage>
        <taxon>Bacteria</taxon>
        <taxon>Bacillati</taxon>
        <taxon>Bacillota</taxon>
        <taxon>Bacilli</taxon>
        <taxon>Bacillales</taxon>
        <taxon>Bacillaceae</taxon>
        <taxon>Psychrobacillus</taxon>
    </lineage>
</organism>
<dbReference type="Gene3D" id="1.10.3290.10">
    <property type="entry name" value="Fido-like domain"/>
    <property type="match status" value="1"/>
</dbReference>
<dbReference type="GO" id="GO:0005524">
    <property type="term" value="F:ATP binding"/>
    <property type="evidence" value="ECO:0007669"/>
    <property type="project" value="UniProtKB-KW"/>
</dbReference>
<reference evidence="4 5" key="1">
    <citation type="submission" date="2018-06" db="EMBL/GenBank/DDBJ databases">
        <title>Genomic Encyclopedia of Type Strains, Phase IV (KMG-IV): sequencing the most valuable type-strain genomes for metagenomic binning, comparative biology and taxonomic classification.</title>
        <authorList>
            <person name="Goeker M."/>
        </authorList>
    </citation>
    <scope>NUCLEOTIDE SEQUENCE [LARGE SCALE GENOMIC DNA]</scope>
    <source>
        <strain evidence="4 5">DSM 5</strain>
    </source>
</reference>
<keyword evidence="2" id="KW-0067">ATP-binding</keyword>
<evidence type="ECO:0000259" key="3">
    <source>
        <dbReference type="PROSITE" id="PS51459"/>
    </source>
</evidence>
<dbReference type="AlphaFoldDB" id="A0A2W7MFQ6"/>
<dbReference type="InterPro" id="IPR040198">
    <property type="entry name" value="Fido_containing"/>
</dbReference>
<dbReference type="SUPFAM" id="SSF140931">
    <property type="entry name" value="Fic-like"/>
    <property type="match status" value="1"/>
</dbReference>
<gene>
    <name evidence="4" type="ORF">C7437_1179</name>
</gene>
<dbReference type="PANTHER" id="PTHR13504">
    <property type="entry name" value="FIDO DOMAIN-CONTAINING PROTEIN DDB_G0283145"/>
    <property type="match status" value="1"/>
</dbReference>
<dbReference type="Proteomes" id="UP000248646">
    <property type="component" value="Unassembled WGS sequence"/>
</dbReference>
<comment type="caution">
    <text evidence="4">The sequence shown here is derived from an EMBL/GenBank/DDBJ whole genome shotgun (WGS) entry which is preliminary data.</text>
</comment>
<evidence type="ECO:0000256" key="1">
    <source>
        <dbReference type="PIRSR" id="PIRSR640198-1"/>
    </source>
</evidence>
<feature type="binding site" evidence="2">
    <location>
        <begin position="110"/>
        <end position="117"/>
    </location>
    <ligand>
        <name>ATP</name>
        <dbReference type="ChEBI" id="CHEBI:30616"/>
    </ligand>
</feature>
<name>A0A2W7MFQ6_9BACI</name>
<accession>A0A2W7MFQ6</accession>
<dbReference type="InterPro" id="IPR036597">
    <property type="entry name" value="Fido-like_dom_sf"/>
</dbReference>
<evidence type="ECO:0000313" key="4">
    <source>
        <dbReference type="EMBL" id="PZX01267.1"/>
    </source>
</evidence>
<dbReference type="PANTHER" id="PTHR13504:SF38">
    <property type="entry name" value="FIDO DOMAIN-CONTAINING PROTEIN"/>
    <property type="match status" value="1"/>
</dbReference>
<evidence type="ECO:0000313" key="5">
    <source>
        <dbReference type="Proteomes" id="UP000248646"/>
    </source>
</evidence>
<feature type="active site" evidence="1">
    <location>
        <position position="106"/>
    </location>
</feature>
<dbReference type="RefSeq" id="WP_245909327.1">
    <property type="nucleotide sequence ID" value="NZ_QKZI01000017.1"/>
</dbReference>
<keyword evidence="2" id="KW-0547">Nucleotide-binding</keyword>
<dbReference type="EMBL" id="QKZI01000017">
    <property type="protein sequence ID" value="PZX01267.1"/>
    <property type="molecule type" value="Genomic_DNA"/>
</dbReference>
<sequence>MREHLEVINHRDAIDFLEEIVQKNEQLTEWTIKSIHRLVLKGIQDENAGVYRKENVLIGGASHRPPDYVIVPELMEQSVEKVENEWSICHPVERAAKVHAEFVKIHPFVDGNGRTSRLLMNYELMKFGFPPAVIKATDRAKHYDALDHAHTTGDDESFIQLVSTSVSESLDLWLSVI</sequence>
<proteinExistence type="predicted"/>
<evidence type="ECO:0000256" key="2">
    <source>
        <dbReference type="PIRSR" id="PIRSR640198-2"/>
    </source>
</evidence>
<dbReference type="InterPro" id="IPR003812">
    <property type="entry name" value="Fido"/>
</dbReference>
<dbReference type="Pfam" id="PF02661">
    <property type="entry name" value="Fic"/>
    <property type="match status" value="1"/>
</dbReference>
<keyword evidence="5" id="KW-1185">Reference proteome</keyword>
<dbReference type="PROSITE" id="PS51459">
    <property type="entry name" value="FIDO"/>
    <property type="match status" value="1"/>
</dbReference>
<feature type="domain" description="Fido" evidence="3">
    <location>
        <begin position="27"/>
        <end position="164"/>
    </location>
</feature>
<protein>
    <submittedName>
        <fullName evidence="4">Fic/DOC family protein</fullName>
    </submittedName>
</protein>